<dbReference type="GO" id="GO:0003677">
    <property type="term" value="F:DNA binding"/>
    <property type="evidence" value="ECO:0007669"/>
    <property type="project" value="UniProtKB-KW"/>
</dbReference>
<dbReference type="Proteomes" id="UP000181951">
    <property type="component" value="Unassembled WGS sequence"/>
</dbReference>
<accession>A0A1H8U8Z4</accession>
<dbReference type="GO" id="GO:0003700">
    <property type="term" value="F:DNA-binding transcription factor activity"/>
    <property type="evidence" value="ECO:0007669"/>
    <property type="project" value="TreeGrafter"/>
</dbReference>
<name>A0A1H8U8Z4_9ACTN</name>
<comment type="similarity">
    <text evidence="1">Belongs to the LysR transcriptional regulatory family.</text>
</comment>
<feature type="domain" description="LysR substrate-binding" evidence="6">
    <location>
        <begin position="5"/>
        <end position="129"/>
    </location>
</feature>
<protein>
    <submittedName>
        <fullName evidence="7">LysR substrate binding domain-containing protein</fullName>
    </submittedName>
</protein>
<dbReference type="EMBL" id="FODD01000066">
    <property type="protein sequence ID" value="SEO99527.1"/>
    <property type="molecule type" value="Genomic_DNA"/>
</dbReference>
<evidence type="ECO:0000313" key="8">
    <source>
        <dbReference type="Proteomes" id="UP000181951"/>
    </source>
</evidence>
<keyword evidence="2" id="KW-0805">Transcription regulation</keyword>
<evidence type="ECO:0000256" key="5">
    <source>
        <dbReference type="SAM" id="MobiDB-lite"/>
    </source>
</evidence>
<evidence type="ECO:0000256" key="4">
    <source>
        <dbReference type="ARBA" id="ARBA00023163"/>
    </source>
</evidence>
<feature type="compositionally biased region" description="Low complexity" evidence="5">
    <location>
        <begin position="167"/>
        <end position="186"/>
    </location>
</feature>
<gene>
    <name evidence="7" type="ORF">SAMN05216267_106616</name>
</gene>
<reference evidence="7 8" key="1">
    <citation type="submission" date="2016-10" db="EMBL/GenBank/DDBJ databases">
        <authorList>
            <person name="de Groot N.N."/>
        </authorList>
    </citation>
    <scope>NUCLEOTIDE SEQUENCE [LARGE SCALE GENOMIC DNA]</scope>
    <source>
        <strain evidence="7 8">CGMCC 4.2026</strain>
    </source>
</reference>
<dbReference type="InterPro" id="IPR005119">
    <property type="entry name" value="LysR_subst-bd"/>
</dbReference>
<keyword evidence="3" id="KW-0238">DNA-binding</keyword>
<dbReference type="RefSeq" id="WP_069466324.1">
    <property type="nucleotide sequence ID" value="NZ_FODD01000066.1"/>
</dbReference>
<dbReference type="PANTHER" id="PTHR30346:SF28">
    <property type="entry name" value="HTH-TYPE TRANSCRIPTIONAL REGULATOR CYNR"/>
    <property type="match status" value="1"/>
</dbReference>
<evidence type="ECO:0000313" key="7">
    <source>
        <dbReference type="EMBL" id="SEO99527.1"/>
    </source>
</evidence>
<proteinExistence type="inferred from homology"/>
<dbReference type="Gene3D" id="3.40.190.10">
    <property type="entry name" value="Periplasmic binding protein-like II"/>
    <property type="match status" value="2"/>
</dbReference>
<organism evidence="7 8">
    <name type="scientific">Actinacidiphila rubida</name>
    <dbReference type="NCBI Taxonomy" id="310780"/>
    <lineage>
        <taxon>Bacteria</taxon>
        <taxon>Bacillati</taxon>
        <taxon>Actinomycetota</taxon>
        <taxon>Actinomycetes</taxon>
        <taxon>Kitasatosporales</taxon>
        <taxon>Streptomycetaceae</taxon>
        <taxon>Actinacidiphila</taxon>
    </lineage>
</organism>
<feature type="region of interest" description="Disordered" evidence="5">
    <location>
        <begin position="167"/>
        <end position="240"/>
    </location>
</feature>
<dbReference type="GO" id="GO:0032993">
    <property type="term" value="C:protein-DNA complex"/>
    <property type="evidence" value="ECO:0007669"/>
    <property type="project" value="TreeGrafter"/>
</dbReference>
<dbReference type="CDD" id="cd05466">
    <property type="entry name" value="PBP2_LTTR_substrate"/>
    <property type="match status" value="1"/>
</dbReference>
<keyword evidence="8" id="KW-1185">Reference proteome</keyword>
<evidence type="ECO:0000259" key="6">
    <source>
        <dbReference type="Pfam" id="PF03466"/>
    </source>
</evidence>
<dbReference type="STRING" id="310780.SAMN05216267_106616"/>
<dbReference type="AlphaFoldDB" id="A0A1H8U8Z4"/>
<evidence type="ECO:0000256" key="1">
    <source>
        <dbReference type="ARBA" id="ARBA00009437"/>
    </source>
</evidence>
<dbReference type="SUPFAM" id="SSF53850">
    <property type="entry name" value="Periplasmic binding protein-like II"/>
    <property type="match status" value="1"/>
</dbReference>
<evidence type="ECO:0000256" key="3">
    <source>
        <dbReference type="ARBA" id="ARBA00023125"/>
    </source>
</evidence>
<keyword evidence="4" id="KW-0804">Transcription</keyword>
<dbReference type="Pfam" id="PF03466">
    <property type="entry name" value="LysR_substrate"/>
    <property type="match status" value="1"/>
</dbReference>
<dbReference type="PANTHER" id="PTHR30346">
    <property type="entry name" value="TRANSCRIPTIONAL DUAL REGULATOR HCAR-RELATED"/>
    <property type="match status" value="1"/>
</dbReference>
<sequence length="273" mass="28713">MLRLDLMTDRRFVVMREDHPLADRPTVDLAELAEVNWVMESFRDRFVAACTNLGFAPRVATADDAPAIQALVASGVGASLMSELALHADVFVGVACRPLSNWSLRRTYLLLWPGMLQVTAVAAAVRVIRATLPGGGGPGPRSSSHLWGAVDNKSPVALCYITSKAATGRSAPSGAGPAAPRSPALRTSQCAAAVSHSGRISGARCAPPARPPARGPAEGFACPPPRTPAPDRESDCSGIPPHRGGMWDRCGRAGRHSANSVFLARERSAEQPV</sequence>
<evidence type="ECO:0000256" key="2">
    <source>
        <dbReference type="ARBA" id="ARBA00023015"/>
    </source>
</evidence>
<dbReference type="OrthoDB" id="3171102at2"/>